<reference evidence="1" key="1">
    <citation type="journal article" date="2014" name="Front. Microbiol.">
        <title>High frequency of phylogenetically diverse reductive dehalogenase-homologous genes in deep subseafloor sedimentary metagenomes.</title>
        <authorList>
            <person name="Kawai M."/>
            <person name="Futagami T."/>
            <person name="Toyoda A."/>
            <person name="Takaki Y."/>
            <person name="Nishi S."/>
            <person name="Hori S."/>
            <person name="Arai W."/>
            <person name="Tsubouchi T."/>
            <person name="Morono Y."/>
            <person name="Uchiyama I."/>
            <person name="Ito T."/>
            <person name="Fujiyama A."/>
            <person name="Inagaki F."/>
            <person name="Takami H."/>
        </authorList>
    </citation>
    <scope>NUCLEOTIDE SEQUENCE</scope>
    <source>
        <strain evidence="1">Expedition CK06-06</strain>
    </source>
</reference>
<comment type="caution">
    <text evidence="1">The sequence shown here is derived from an EMBL/GenBank/DDBJ whole genome shotgun (WGS) entry which is preliminary data.</text>
</comment>
<feature type="non-terminal residue" evidence="1">
    <location>
        <position position="56"/>
    </location>
</feature>
<sequence length="56" mass="5945">MNKKIILIIGIFVMVGLVYALATFTVAGGNLEVSSLQKGLVGDWVLDGEGYNSNTN</sequence>
<organism evidence="1">
    <name type="scientific">marine sediment metagenome</name>
    <dbReference type="NCBI Taxonomy" id="412755"/>
    <lineage>
        <taxon>unclassified sequences</taxon>
        <taxon>metagenomes</taxon>
        <taxon>ecological metagenomes</taxon>
    </lineage>
</organism>
<name>X1FKD7_9ZZZZ</name>
<dbReference type="EMBL" id="BARU01001836">
    <property type="protein sequence ID" value="GAH21248.1"/>
    <property type="molecule type" value="Genomic_DNA"/>
</dbReference>
<accession>X1FKD7</accession>
<evidence type="ECO:0000313" key="1">
    <source>
        <dbReference type="EMBL" id="GAH21248.1"/>
    </source>
</evidence>
<protein>
    <submittedName>
        <fullName evidence="1">Uncharacterized protein</fullName>
    </submittedName>
</protein>
<proteinExistence type="predicted"/>
<dbReference type="AlphaFoldDB" id="X1FKD7"/>
<gene>
    <name evidence="1" type="ORF">S03H2_04587</name>
</gene>